<accession>A0A7K0C0G6</accession>
<evidence type="ECO:0000313" key="3">
    <source>
        <dbReference type="Proteomes" id="UP000487268"/>
    </source>
</evidence>
<keyword evidence="3" id="KW-1185">Reference proteome</keyword>
<feature type="domain" description="T6SS immunity protein Tdi1 C-terminal" evidence="1">
    <location>
        <begin position="82"/>
        <end position="140"/>
    </location>
</feature>
<evidence type="ECO:0000259" key="1">
    <source>
        <dbReference type="Pfam" id="PF08906"/>
    </source>
</evidence>
<sequence length="155" mass="16833">MRLDTGMELIKYFAPEQFAAGLESWGWIGLDGKAPVFASVFGDVLLRAADGLWWLDTLQGELTRPWQSTEEVEAALNTADGQEHYLLAGLARAAWERGLVPADGEVYDFTHPPVLGGELDPDNLGVIDFATGLNIAGQIHDQVRDLPPGTPITFA</sequence>
<gene>
    <name evidence="2" type="ORF">ACRB68_50550</name>
</gene>
<protein>
    <recommendedName>
        <fullName evidence="1">T6SS immunity protein Tdi1 C-terminal domain-containing protein</fullName>
    </recommendedName>
</protein>
<comment type="caution">
    <text evidence="2">The sequence shown here is derived from an EMBL/GenBank/DDBJ whole genome shotgun (WGS) entry which is preliminary data.</text>
</comment>
<proteinExistence type="predicted"/>
<dbReference type="EMBL" id="WEGH01000003">
    <property type="protein sequence ID" value="MQY06958.1"/>
    <property type="molecule type" value="Genomic_DNA"/>
</dbReference>
<dbReference type="InterPro" id="IPR015002">
    <property type="entry name" value="T6SS_Tdi1_C"/>
</dbReference>
<reference evidence="2 3" key="1">
    <citation type="submission" date="2019-10" db="EMBL/GenBank/DDBJ databases">
        <title>Actinomadura rubteroloni sp. nov. and Actinomadura macrotermitis sp. nov., isolated from the gut of fungus growing-termite Macrotermes natalensis.</title>
        <authorList>
            <person name="Benndorf R."/>
            <person name="Martin K."/>
            <person name="Kuefner M."/>
            <person name="De Beer W."/>
            <person name="Kaster A.-K."/>
            <person name="Vollmers J."/>
            <person name="Poulsen M."/>
            <person name="Beemelmanns C."/>
        </authorList>
    </citation>
    <scope>NUCLEOTIDE SEQUENCE [LARGE SCALE GENOMIC DNA]</scope>
    <source>
        <strain evidence="2 3">RB68</strain>
    </source>
</reference>
<organism evidence="2 3">
    <name type="scientific">Actinomadura macrotermitis</name>
    <dbReference type="NCBI Taxonomy" id="2585200"/>
    <lineage>
        <taxon>Bacteria</taxon>
        <taxon>Bacillati</taxon>
        <taxon>Actinomycetota</taxon>
        <taxon>Actinomycetes</taxon>
        <taxon>Streptosporangiales</taxon>
        <taxon>Thermomonosporaceae</taxon>
        <taxon>Actinomadura</taxon>
    </lineage>
</organism>
<dbReference type="Proteomes" id="UP000487268">
    <property type="component" value="Unassembled WGS sequence"/>
</dbReference>
<dbReference type="AlphaFoldDB" id="A0A7K0C0G6"/>
<name>A0A7K0C0G6_9ACTN</name>
<dbReference type="Pfam" id="PF08906">
    <property type="entry name" value="T6SS_Tdi1_C"/>
    <property type="match status" value="1"/>
</dbReference>
<evidence type="ECO:0000313" key="2">
    <source>
        <dbReference type="EMBL" id="MQY06958.1"/>
    </source>
</evidence>